<dbReference type="InterPro" id="IPR048549">
    <property type="entry name" value="KRR1-like_KH2_euk"/>
</dbReference>
<feature type="compositionally biased region" description="Basic residues" evidence="9">
    <location>
        <begin position="484"/>
        <end position="504"/>
    </location>
</feature>
<keyword evidence="3" id="KW-0690">Ribosome biogenesis</keyword>
<dbReference type="InterPro" id="IPR036612">
    <property type="entry name" value="KH_dom_type_1_sf"/>
</dbReference>
<keyword evidence="6" id="KW-0539">Nucleus</keyword>
<keyword evidence="7" id="KW-0687">Ribonucleoprotein</keyword>
<dbReference type="SMART" id="SM00322">
    <property type="entry name" value="KH"/>
    <property type="match status" value="1"/>
</dbReference>
<keyword evidence="4" id="KW-0698">rRNA processing</keyword>
<dbReference type="OrthoDB" id="441223at2759"/>
<dbReference type="GO" id="GO:0032040">
    <property type="term" value="C:small-subunit processome"/>
    <property type="evidence" value="ECO:0007669"/>
    <property type="project" value="TreeGrafter"/>
</dbReference>
<organism evidence="11 12">
    <name type="scientific">Chondrus crispus</name>
    <name type="common">Carrageen Irish moss</name>
    <name type="synonym">Polymorpha crispa</name>
    <dbReference type="NCBI Taxonomy" id="2769"/>
    <lineage>
        <taxon>Eukaryota</taxon>
        <taxon>Rhodophyta</taxon>
        <taxon>Florideophyceae</taxon>
        <taxon>Rhodymeniophycidae</taxon>
        <taxon>Gigartinales</taxon>
        <taxon>Gigartinaceae</taxon>
        <taxon>Chondrus</taxon>
    </lineage>
</organism>
<dbReference type="SUPFAM" id="SSF54791">
    <property type="entry name" value="Eukaryotic type KH-domain (KH-domain type I)"/>
    <property type="match status" value="1"/>
</dbReference>
<dbReference type="FunFam" id="3.30.1370.10:FF:000011">
    <property type="entry name" value="KRR1 small subunit processome component"/>
    <property type="match status" value="1"/>
</dbReference>
<feature type="domain" description="K Homology" evidence="10">
    <location>
        <begin position="280"/>
        <end position="350"/>
    </location>
</feature>
<dbReference type="InterPro" id="IPR048548">
    <property type="entry name" value="KRR1-like_KH2"/>
</dbReference>
<gene>
    <name evidence="11" type="ORF">CHC_T00004757001</name>
</gene>
<dbReference type="Proteomes" id="UP000012073">
    <property type="component" value="Unassembled WGS sequence"/>
</dbReference>
<dbReference type="KEGG" id="ccp:CHC_T00004757001"/>
<evidence type="ECO:0000256" key="2">
    <source>
        <dbReference type="ARBA" id="ARBA00009344"/>
    </source>
</evidence>
<dbReference type="Gene3D" id="3.30.1370.10">
    <property type="entry name" value="K Homology domain, type 1"/>
    <property type="match status" value="2"/>
</dbReference>
<evidence type="ECO:0000256" key="3">
    <source>
        <dbReference type="ARBA" id="ARBA00022517"/>
    </source>
</evidence>
<evidence type="ECO:0000256" key="6">
    <source>
        <dbReference type="ARBA" id="ARBA00023242"/>
    </source>
</evidence>
<dbReference type="EMBL" id="HG001781">
    <property type="protein sequence ID" value="CDF36513.1"/>
    <property type="molecule type" value="Genomic_DNA"/>
</dbReference>
<sequence>MMGVPAERLWSRRTRNSAGLPAWWMWGKTVKERVGSAYVEVEKIRKSAACAGEPNAGVLDEAMIKLEQSRRDRAKWREWGVSDGCLSCMPGSPSFWPNILEIPNCNLFFPAFLSRRRLRSRQGSHVITNPFPKAVMQFHSEGAGPAPPVAPTATPSEPVSKKRKYRKDKPWDHAGIDHWKVDDFKPDDSSGPFLEESSFATLFPQYREKYLREVWKAVTAALDKHGLACELNLIEGSMTVKTTRRTWDPYAILNARDLIKLLARSVPLAQAVKVLQDEVQCDIVKIGGFVHNKDRFVKRRERLIGPNGSTLKAIELLTSCYILVQGNTVSCMGGYKGLKQARRIIEDCMKNVHPVYNIKALMIKRELAKDAELKEENWDRFLPKFKRKNVKKKKKGAGKEKKPYTPFPPLPQASKVDLQLESGEYFMGEEGRKRKRVAEQMVDRVAKAEEKKKEREKAYVPPEEGGRPAKKVRGNDDDDDVRALAKKVKKQSKMGMKGKRKSVS</sequence>
<proteinExistence type="inferred from homology"/>
<dbReference type="InterPro" id="IPR048550">
    <property type="entry name" value="KRR1-like_KH1_euk"/>
</dbReference>
<dbReference type="Pfam" id="PF17903">
    <property type="entry name" value="KH_KRR1_1st"/>
    <property type="match status" value="1"/>
</dbReference>
<dbReference type="InterPro" id="IPR041174">
    <property type="entry name" value="KRR1-like_KH1"/>
</dbReference>
<dbReference type="CDD" id="cd22394">
    <property type="entry name" value="KH-I_KRR1_rpt2"/>
    <property type="match status" value="1"/>
</dbReference>
<dbReference type="STRING" id="2769.R7QFJ9"/>
<dbReference type="GO" id="GO:0003723">
    <property type="term" value="F:RNA binding"/>
    <property type="evidence" value="ECO:0007669"/>
    <property type="project" value="UniProtKB-KW"/>
</dbReference>
<feature type="region of interest" description="Disordered" evidence="9">
    <location>
        <begin position="389"/>
        <end position="413"/>
    </location>
</feature>
<dbReference type="Gramene" id="CDF36513">
    <property type="protein sequence ID" value="CDF36513"/>
    <property type="gene ID" value="CHC_T00004757001"/>
</dbReference>
<evidence type="ECO:0000313" key="11">
    <source>
        <dbReference type="EMBL" id="CDF36513.1"/>
    </source>
</evidence>
<evidence type="ECO:0000256" key="9">
    <source>
        <dbReference type="SAM" id="MobiDB-lite"/>
    </source>
</evidence>
<feature type="region of interest" description="Disordered" evidence="9">
    <location>
        <begin position="447"/>
        <end position="504"/>
    </location>
</feature>
<dbReference type="GO" id="GO:0006364">
    <property type="term" value="P:rRNA processing"/>
    <property type="evidence" value="ECO:0007669"/>
    <property type="project" value="UniProtKB-KW"/>
</dbReference>
<reference evidence="12" key="1">
    <citation type="journal article" date="2013" name="Proc. Natl. Acad. Sci. U.S.A.">
        <title>Genome structure and metabolic features in the red seaweed Chondrus crispus shed light on evolution of the Archaeplastida.</title>
        <authorList>
            <person name="Collen J."/>
            <person name="Porcel B."/>
            <person name="Carre W."/>
            <person name="Ball S.G."/>
            <person name="Chaparro C."/>
            <person name="Tonon T."/>
            <person name="Barbeyron T."/>
            <person name="Michel G."/>
            <person name="Noel B."/>
            <person name="Valentin K."/>
            <person name="Elias M."/>
            <person name="Artiguenave F."/>
            <person name="Arun A."/>
            <person name="Aury J.M."/>
            <person name="Barbosa-Neto J.F."/>
            <person name="Bothwell J.H."/>
            <person name="Bouget F.Y."/>
            <person name="Brillet L."/>
            <person name="Cabello-Hurtado F."/>
            <person name="Capella-Gutierrez S."/>
            <person name="Charrier B."/>
            <person name="Cladiere L."/>
            <person name="Cock J.M."/>
            <person name="Coelho S.M."/>
            <person name="Colleoni C."/>
            <person name="Czjzek M."/>
            <person name="Da Silva C."/>
            <person name="Delage L."/>
            <person name="Denoeud F."/>
            <person name="Deschamps P."/>
            <person name="Dittami S.M."/>
            <person name="Gabaldon T."/>
            <person name="Gachon C.M."/>
            <person name="Groisillier A."/>
            <person name="Herve C."/>
            <person name="Jabbari K."/>
            <person name="Katinka M."/>
            <person name="Kloareg B."/>
            <person name="Kowalczyk N."/>
            <person name="Labadie K."/>
            <person name="Leblanc C."/>
            <person name="Lopez P.J."/>
            <person name="McLachlan D.H."/>
            <person name="Meslet-Cladiere L."/>
            <person name="Moustafa A."/>
            <person name="Nehr Z."/>
            <person name="Nyvall Collen P."/>
            <person name="Panaud O."/>
            <person name="Partensky F."/>
            <person name="Poulain J."/>
            <person name="Rensing S.A."/>
            <person name="Rousvoal S."/>
            <person name="Samson G."/>
            <person name="Symeonidi A."/>
            <person name="Weissenbach J."/>
            <person name="Zambounis A."/>
            <person name="Wincker P."/>
            <person name="Boyen C."/>
        </authorList>
    </citation>
    <scope>NUCLEOTIDE SEQUENCE [LARGE SCALE GENOMIC DNA]</scope>
    <source>
        <strain evidence="12">cv. Stackhouse</strain>
    </source>
</reference>
<evidence type="ECO:0000256" key="4">
    <source>
        <dbReference type="ARBA" id="ARBA00022552"/>
    </source>
</evidence>
<dbReference type="PANTHER" id="PTHR12581:SF0">
    <property type="entry name" value="KRR1 SMALL SUBUNIT PROCESSOME COMPONENT HOMOLOG"/>
    <property type="match status" value="1"/>
</dbReference>
<evidence type="ECO:0000259" key="10">
    <source>
        <dbReference type="SMART" id="SM00322"/>
    </source>
</evidence>
<feature type="region of interest" description="Disordered" evidence="9">
    <location>
        <begin position="142"/>
        <end position="167"/>
    </location>
</feature>
<protein>
    <recommendedName>
        <fullName evidence="8">KRR-R motif-containing protein 1</fullName>
    </recommendedName>
</protein>
<evidence type="ECO:0000313" key="12">
    <source>
        <dbReference type="Proteomes" id="UP000012073"/>
    </source>
</evidence>
<dbReference type="CDD" id="cd22393">
    <property type="entry name" value="KH-I_KRR1_rpt1"/>
    <property type="match status" value="1"/>
</dbReference>
<evidence type="ECO:0000256" key="8">
    <source>
        <dbReference type="ARBA" id="ARBA00032993"/>
    </source>
</evidence>
<dbReference type="FunFam" id="3.30.1370.10:FF:000014">
    <property type="entry name" value="KRR1 small subunit processome component"/>
    <property type="match status" value="1"/>
</dbReference>
<dbReference type="GeneID" id="17324056"/>
<evidence type="ECO:0000256" key="5">
    <source>
        <dbReference type="ARBA" id="ARBA00022884"/>
    </source>
</evidence>
<dbReference type="InterPro" id="IPR024166">
    <property type="entry name" value="rRNA_assembly_KRR1"/>
</dbReference>
<evidence type="ECO:0000256" key="1">
    <source>
        <dbReference type="ARBA" id="ARBA00004604"/>
    </source>
</evidence>
<dbReference type="InterPro" id="IPR004087">
    <property type="entry name" value="KH_dom"/>
</dbReference>
<name>R7QFJ9_CHOCR</name>
<dbReference type="PhylomeDB" id="R7QFJ9"/>
<keyword evidence="12" id="KW-1185">Reference proteome</keyword>
<dbReference type="PANTHER" id="PTHR12581">
    <property type="entry name" value="HIV-1 REV BINDING PROTEIN 2, 3"/>
    <property type="match status" value="1"/>
</dbReference>
<keyword evidence="5" id="KW-0694">RNA-binding</keyword>
<dbReference type="Pfam" id="PF21800">
    <property type="entry name" value="KH_KRR1_2nd"/>
    <property type="match status" value="1"/>
</dbReference>
<dbReference type="RefSeq" id="XP_005716332.1">
    <property type="nucleotide sequence ID" value="XM_005716275.1"/>
</dbReference>
<feature type="compositionally biased region" description="Basic and acidic residues" evidence="9">
    <location>
        <begin position="447"/>
        <end position="458"/>
    </location>
</feature>
<evidence type="ECO:0000256" key="7">
    <source>
        <dbReference type="ARBA" id="ARBA00023274"/>
    </source>
</evidence>
<accession>R7QFJ9</accession>
<comment type="similarity">
    <text evidence="2">Belongs to the KRR1 family.</text>
</comment>
<dbReference type="AlphaFoldDB" id="R7QFJ9"/>
<comment type="subcellular location">
    <subcellularLocation>
        <location evidence="1">Nucleus</location>
        <location evidence="1">Nucleolus</location>
    </subcellularLocation>
</comment>